<dbReference type="OrthoDB" id="9789081at2"/>
<protein>
    <submittedName>
        <fullName evidence="2">GNAT family N-acetyltransferase</fullName>
    </submittedName>
</protein>
<dbReference type="CDD" id="cd04301">
    <property type="entry name" value="NAT_SF"/>
    <property type="match status" value="1"/>
</dbReference>
<dbReference type="PROSITE" id="PS51186">
    <property type="entry name" value="GNAT"/>
    <property type="match status" value="1"/>
</dbReference>
<dbReference type="RefSeq" id="WP_160779636.1">
    <property type="nucleotide sequence ID" value="NZ_BAAAZF010000001.1"/>
</dbReference>
<dbReference type="PANTHER" id="PTHR43451:SF1">
    <property type="entry name" value="ACETYLTRANSFERASE"/>
    <property type="match status" value="1"/>
</dbReference>
<keyword evidence="3" id="KW-1185">Reference proteome</keyword>
<dbReference type="GO" id="GO:0016747">
    <property type="term" value="F:acyltransferase activity, transferring groups other than amino-acyl groups"/>
    <property type="evidence" value="ECO:0007669"/>
    <property type="project" value="InterPro"/>
</dbReference>
<dbReference type="SUPFAM" id="SSF55729">
    <property type="entry name" value="Acyl-CoA N-acyltransferases (Nat)"/>
    <property type="match status" value="1"/>
</dbReference>
<organism evidence="2 3">
    <name type="scientific">Parerythrobacter jejuensis</name>
    <dbReference type="NCBI Taxonomy" id="795812"/>
    <lineage>
        <taxon>Bacteria</taxon>
        <taxon>Pseudomonadati</taxon>
        <taxon>Pseudomonadota</taxon>
        <taxon>Alphaproteobacteria</taxon>
        <taxon>Sphingomonadales</taxon>
        <taxon>Erythrobacteraceae</taxon>
        <taxon>Parerythrobacter</taxon>
    </lineage>
</organism>
<evidence type="ECO:0000313" key="2">
    <source>
        <dbReference type="EMBL" id="MXP32286.1"/>
    </source>
</evidence>
<gene>
    <name evidence="2" type="ORF">GRI94_10700</name>
</gene>
<comment type="caution">
    <text evidence="2">The sequence shown here is derived from an EMBL/GenBank/DDBJ whole genome shotgun (WGS) entry which is preliminary data.</text>
</comment>
<reference evidence="2 3" key="1">
    <citation type="submission" date="2019-12" db="EMBL/GenBank/DDBJ databases">
        <title>Genomic-based taxomic classification of the family Erythrobacteraceae.</title>
        <authorList>
            <person name="Xu L."/>
        </authorList>
    </citation>
    <scope>NUCLEOTIDE SEQUENCE [LARGE SCALE GENOMIC DNA]</scope>
    <source>
        <strain evidence="2 3">JCM 16677</strain>
    </source>
</reference>
<dbReference type="Gene3D" id="3.40.630.30">
    <property type="match status" value="1"/>
</dbReference>
<dbReference type="InterPro" id="IPR052564">
    <property type="entry name" value="N-acetyltrans/Recomb-assoc"/>
</dbReference>
<dbReference type="EMBL" id="WTYE01000001">
    <property type="protein sequence ID" value="MXP32286.1"/>
    <property type="molecule type" value="Genomic_DNA"/>
</dbReference>
<keyword evidence="2" id="KW-0808">Transferase</keyword>
<accession>A0A845AUV9</accession>
<dbReference type="Pfam" id="PF13673">
    <property type="entry name" value="Acetyltransf_10"/>
    <property type="match status" value="1"/>
</dbReference>
<proteinExistence type="predicted"/>
<dbReference type="InterPro" id="IPR000182">
    <property type="entry name" value="GNAT_dom"/>
</dbReference>
<sequence>MFYAIRPYRDGDAEHLAAICQAAIAAIGPHAYSDAQVAAWSARHPSADRYRARVEGGALIFVAASSDDVPVAYSLLEADGHLDHLYNHPDHTRRGLAGQVLQAAEDHAIRMGIARLYTEASELARPAFERAGYSVQHRRDFDIEHYGQSVAIHNYAMEKRLD</sequence>
<name>A0A845AUV9_9SPHN</name>
<evidence type="ECO:0000313" key="3">
    <source>
        <dbReference type="Proteomes" id="UP000446786"/>
    </source>
</evidence>
<dbReference type="Proteomes" id="UP000446786">
    <property type="component" value="Unassembled WGS sequence"/>
</dbReference>
<evidence type="ECO:0000259" key="1">
    <source>
        <dbReference type="PROSITE" id="PS51186"/>
    </source>
</evidence>
<feature type="domain" description="N-acetyltransferase" evidence="1">
    <location>
        <begin position="3"/>
        <end position="162"/>
    </location>
</feature>
<dbReference type="InterPro" id="IPR016181">
    <property type="entry name" value="Acyl_CoA_acyltransferase"/>
</dbReference>
<dbReference type="PANTHER" id="PTHR43451">
    <property type="entry name" value="ACETYLTRANSFERASE (GNAT) FAMILY PROTEIN"/>
    <property type="match status" value="1"/>
</dbReference>
<dbReference type="AlphaFoldDB" id="A0A845AUV9"/>